<protein>
    <recommendedName>
        <fullName evidence="8">Major facilitator superfamily (MFS) profile domain-containing protein</fullName>
    </recommendedName>
</protein>
<feature type="transmembrane region" description="Helical" evidence="7">
    <location>
        <begin position="265"/>
        <end position="287"/>
    </location>
</feature>
<evidence type="ECO:0000256" key="7">
    <source>
        <dbReference type="SAM" id="Phobius"/>
    </source>
</evidence>
<dbReference type="InterPro" id="IPR036259">
    <property type="entry name" value="MFS_trans_sf"/>
</dbReference>
<feature type="transmembrane region" description="Helical" evidence="7">
    <location>
        <begin position="600"/>
        <end position="620"/>
    </location>
</feature>
<dbReference type="PANTHER" id="PTHR42718">
    <property type="entry name" value="MAJOR FACILITATOR SUPERFAMILY MULTIDRUG TRANSPORTER MFSC"/>
    <property type="match status" value="1"/>
</dbReference>
<dbReference type="PROSITE" id="PS50850">
    <property type="entry name" value="MFS"/>
    <property type="match status" value="1"/>
</dbReference>
<feature type="transmembrane region" description="Helical" evidence="7">
    <location>
        <begin position="491"/>
        <end position="509"/>
    </location>
</feature>
<evidence type="ECO:0000256" key="2">
    <source>
        <dbReference type="ARBA" id="ARBA00022448"/>
    </source>
</evidence>
<evidence type="ECO:0000256" key="5">
    <source>
        <dbReference type="ARBA" id="ARBA00023136"/>
    </source>
</evidence>
<dbReference type="GO" id="GO:0016020">
    <property type="term" value="C:membrane"/>
    <property type="evidence" value="ECO:0007669"/>
    <property type="project" value="UniProtKB-SubCell"/>
</dbReference>
<feature type="transmembrane region" description="Helical" evidence="7">
    <location>
        <begin position="426"/>
        <end position="445"/>
    </location>
</feature>
<feature type="region of interest" description="Disordered" evidence="6">
    <location>
        <begin position="100"/>
        <end position="162"/>
    </location>
</feature>
<accession>A0A4T0EU88</accession>
<feature type="transmembrane region" description="Helical" evidence="7">
    <location>
        <begin position="294"/>
        <end position="318"/>
    </location>
</feature>
<feature type="compositionally biased region" description="Basic and acidic residues" evidence="6">
    <location>
        <begin position="1"/>
        <end position="16"/>
    </location>
</feature>
<feature type="compositionally biased region" description="Basic and acidic residues" evidence="6">
    <location>
        <begin position="100"/>
        <end position="122"/>
    </location>
</feature>
<keyword evidence="5 7" id="KW-0472">Membrane</keyword>
<dbReference type="InterPro" id="IPR020846">
    <property type="entry name" value="MFS_dom"/>
</dbReference>
<dbReference type="Gene3D" id="1.20.1720.10">
    <property type="entry name" value="Multidrug resistance protein D"/>
    <property type="match status" value="1"/>
</dbReference>
<name>A0A4T0EU88_WALIC</name>
<comment type="subcellular location">
    <subcellularLocation>
        <location evidence="1">Membrane</location>
        <topology evidence="1">Multi-pass membrane protein</topology>
    </subcellularLocation>
</comment>
<evidence type="ECO:0000259" key="8">
    <source>
        <dbReference type="PROSITE" id="PS50850"/>
    </source>
</evidence>
<dbReference type="SUPFAM" id="SSF103473">
    <property type="entry name" value="MFS general substrate transporter"/>
    <property type="match status" value="1"/>
</dbReference>
<dbReference type="PROSITE" id="PS00216">
    <property type="entry name" value="SUGAR_TRANSPORT_1"/>
    <property type="match status" value="1"/>
</dbReference>
<feature type="transmembrane region" description="Helical" evidence="7">
    <location>
        <begin position="388"/>
        <end position="406"/>
    </location>
</feature>
<evidence type="ECO:0000256" key="3">
    <source>
        <dbReference type="ARBA" id="ARBA00022692"/>
    </source>
</evidence>
<evidence type="ECO:0000256" key="6">
    <source>
        <dbReference type="SAM" id="MobiDB-lite"/>
    </source>
</evidence>
<dbReference type="Gene3D" id="1.20.1250.20">
    <property type="entry name" value="MFS general substrate transporter like domains"/>
    <property type="match status" value="1"/>
</dbReference>
<feature type="transmembrane region" description="Helical" evidence="7">
    <location>
        <begin position="236"/>
        <end position="253"/>
    </location>
</feature>
<organism evidence="9 10">
    <name type="scientific">Wallemia ichthyophaga</name>
    <dbReference type="NCBI Taxonomy" id="245174"/>
    <lineage>
        <taxon>Eukaryota</taxon>
        <taxon>Fungi</taxon>
        <taxon>Dikarya</taxon>
        <taxon>Basidiomycota</taxon>
        <taxon>Wallemiomycotina</taxon>
        <taxon>Wallemiomycetes</taxon>
        <taxon>Wallemiales</taxon>
        <taxon>Wallemiaceae</taxon>
        <taxon>Wallemia</taxon>
    </lineage>
</organism>
<reference evidence="9 10" key="1">
    <citation type="submission" date="2019-03" db="EMBL/GenBank/DDBJ databases">
        <title>Sequencing 23 genomes of Wallemia ichthyophaga.</title>
        <authorList>
            <person name="Gostincar C."/>
        </authorList>
    </citation>
    <scope>NUCLEOTIDE SEQUENCE [LARGE SCALE GENOMIC DNA]</scope>
    <source>
        <strain evidence="9 10">EXF-8621</strain>
    </source>
</reference>
<feature type="transmembrane region" description="Helical" evidence="7">
    <location>
        <begin position="457"/>
        <end position="479"/>
    </location>
</feature>
<evidence type="ECO:0000313" key="9">
    <source>
        <dbReference type="EMBL" id="TIB08343.1"/>
    </source>
</evidence>
<dbReference type="Pfam" id="PF07690">
    <property type="entry name" value="MFS_1"/>
    <property type="match status" value="1"/>
</dbReference>
<dbReference type="OrthoDB" id="440755at2759"/>
<feature type="transmembrane region" description="Helical" evidence="7">
    <location>
        <begin position="357"/>
        <end position="376"/>
    </location>
</feature>
<sequence length="633" mass="68146">MSDSIHKQQNLHDSDPHSSAVFEEEDEFNDNDILHSHPHNLDLPSKVRRRSSVRTGNLPFSVTPSATATGSRRWSHTTNAALEEKSIDNLTIFPMNTHHEPAIKEEADSSDTERDSSDKDTVVETDSTSYKEGADTPQSLSRKPTFSSLDEESDHSKPENSLTSPRGVAIIMTCCAAQFFDNQWVTSVNLALPMMASDLGIEESKMTWLVAAYTLTFGGFLLLAGMCADRYGRRKVFVAGMLWMSIFTVAVGVSKTGIQAIIFRALQGIGAASSVPSAIGVLTNYFVGKQRSKAMALFGASGAVGFVVGLVLSGLLSGTIGWRYLFYILTPVLVSIAIGGFFFFPKDVIHKDQRPKLDIIGSFTGTSAMVLLVFALTQSESSGWKTPMIIVPLILAFVLLGAFHFVEKKVSSPILPPYLWKQPSFAGIFAAGFFLYCAWASQIYYQTLVAQEVVGLSPLITGISFVPMGAVGIIFSLTVGPIVERFPIKPVLILGYMCLVAAPYPAAFTPVGGSFWAYVLPTAIVGIIGTSYAHNIGTISLVASVPPQAKSLAGGLINTAFQIGSSVGLSLTSITNQKVKDLQPKDIRYTTEGTMKGYQAALFLCSGFAFLSLVLTSIFTKGGQKADAGMIAH</sequence>
<keyword evidence="3 7" id="KW-0812">Transmembrane</keyword>
<keyword evidence="4 7" id="KW-1133">Transmembrane helix</keyword>
<evidence type="ECO:0000313" key="10">
    <source>
        <dbReference type="Proteomes" id="UP000306954"/>
    </source>
</evidence>
<dbReference type="InterPro" id="IPR011701">
    <property type="entry name" value="MFS"/>
</dbReference>
<dbReference type="PANTHER" id="PTHR42718:SF9">
    <property type="entry name" value="MAJOR FACILITATOR SUPERFAMILY MULTIDRUG TRANSPORTER MFSC"/>
    <property type="match status" value="1"/>
</dbReference>
<evidence type="ECO:0000256" key="4">
    <source>
        <dbReference type="ARBA" id="ARBA00022989"/>
    </source>
</evidence>
<evidence type="ECO:0000256" key="1">
    <source>
        <dbReference type="ARBA" id="ARBA00004141"/>
    </source>
</evidence>
<gene>
    <name evidence="9" type="ORF">E3P90_03709</name>
</gene>
<dbReference type="Proteomes" id="UP000306954">
    <property type="component" value="Unassembled WGS sequence"/>
</dbReference>
<dbReference type="InterPro" id="IPR005829">
    <property type="entry name" value="Sugar_transporter_CS"/>
</dbReference>
<feature type="domain" description="Major facilitator superfamily (MFS) profile" evidence="8">
    <location>
        <begin position="170"/>
        <end position="624"/>
    </location>
</feature>
<feature type="compositionally biased region" description="Polar residues" evidence="6">
    <location>
        <begin position="124"/>
        <end position="148"/>
    </location>
</feature>
<comment type="caution">
    <text evidence="9">The sequence shown here is derived from an EMBL/GenBank/DDBJ whole genome shotgun (WGS) entry which is preliminary data.</text>
</comment>
<feature type="region of interest" description="Disordered" evidence="6">
    <location>
        <begin position="1"/>
        <end position="79"/>
    </location>
</feature>
<dbReference type="AlphaFoldDB" id="A0A4T0EU88"/>
<feature type="compositionally biased region" description="Polar residues" evidence="6">
    <location>
        <begin position="53"/>
        <end position="79"/>
    </location>
</feature>
<keyword evidence="2" id="KW-0813">Transport</keyword>
<dbReference type="GO" id="GO:0022857">
    <property type="term" value="F:transmembrane transporter activity"/>
    <property type="evidence" value="ECO:0007669"/>
    <property type="project" value="InterPro"/>
</dbReference>
<feature type="transmembrane region" description="Helical" evidence="7">
    <location>
        <begin position="206"/>
        <end position="224"/>
    </location>
</feature>
<proteinExistence type="predicted"/>
<dbReference type="EMBL" id="SPOF01000060">
    <property type="protein sequence ID" value="TIB08343.1"/>
    <property type="molecule type" value="Genomic_DNA"/>
</dbReference>
<feature type="transmembrane region" description="Helical" evidence="7">
    <location>
        <begin position="324"/>
        <end position="345"/>
    </location>
</feature>